<reference evidence="1 2" key="1">
    <citation type="submission" date="2024-10" db="EMBL/GenBank/DDBJ databases">
        <authorList>
            <person name="Lu C.-H."/>
        </authorList>
    </citation>
    <scope>NUCLEOTIDE SEQUENCE [LARGE SCALE GENOMIC DNA]</scope>
    <source>
        <strain evidence="1 2">22QBSP01-2</strain>
    </source>
</reference>
<gene>
    <name evidence="1" type="ORF">ACIPSN_04040</name>
</gene>
<keyword evidence="2" id="KW-1185">Reference proteome</keyword>
<dbReference type="SUPFAM" id="SSF53335">
    <property type="entry name" value="S-adenosyl-L-methionine-dependent methyltransferases"/>
    <property type="match status" value="1"/>
</dbReference>
<organism evidence="1 2">
    <name type="scientific">Pectobacterium parvum</name>
    <dbReference type="NCBI Taxonomy" id="2778550"/>
    <lineage>
        <taxon>Bacteria</taxon>
        <taxon>Pseudomonadati</taxon>
        <taxon>Pseudomonadota</taxon>
        <taxon>Gammaproteobacteria</taxon>
        <taxon>Enterobacterales</taxon>
        <taxon>Pectobacteriaceae</taxon>
        <taxon>Pectobacterium</taxon>
    </lineage>
</organism>
<dbReference type="InterPro" id="IPR029063">
    <property type="entry name" value="SAM-dependent_MTases_sf"/>
</dbReference>
<dbReference type="Proteomes" id="UP001617714">
    <property type="component" value="Unassembled WGS sequence"/>
</dbReference>
<sequence length="87" mass="9949">MSNPISDTTIDFYKKHAHKWDEIRQKNFREKSWMERFLSETSSNGNILDIGCGSGNPLGGYMINKGYNVRYGFIKMSLAKLGKLISL</sequence>
<evidence type="ECO:0000313" key="2">
    <source>
        <dbReference type="Proteomes" id="UP001617714"/>
    </source>
</evidence>
<proteinExistence type="predicted"/>
<evidence type="ECO:0000313" key="1">
    <source>
        <dbReference type="EMBL" id="MFJ5320547.1"/>
    </source>
</evidence>
<name>A0ABW8FUN8_9GAMM</name>
<dbReference type="Gene3D" id="3.40.50.150">
    <property type="entry name" value="Vaccinia Virus protein VP39"/>
    <property type="match status" value="1"/>
</dbReference>
<evidence type="ECO:0008006" key="3">
    <source>
        <dbReference type="Google" id="ProtNLM"/>
    </source>
</evidence>
<comment type="caution">
    <text evidence="1">The sequence shown here is derived from an EMBL/GenBank/DDBJ whole genome shotgun (WGS) entry which is preliminary data.</text>
</comment>
<dbReference type="RefSeq" id="WP_400292015.1">
    <property type="nucleotide sequence ID" value="NZ_JBIXKD010000003.1"/>
</dbReference>
<accession>A0ABW8FUN8</accession>
<protein>
    <recommendedName>
        <fullName evidence="3">Methyltransferase</fullName>
    </recommendedName>
</protein>
<dbReference type="EMBL" id="JBIXKD010000003">
    <property type="protein sequence ID" value="MFJ5320547.1"/>
    <property type="molecule type" value="Genomic_DNA"/>
</dbReference>